<feature type="compositionally biased region" description="Low complexity" evidence="1">
    <location>
        <begin position="168"/>
        <end position="234"/>
    </location>
</feature>
<dbReference type="AlphaFoldDB" id="A0A9P4U3H5"/>
<keyword evidence="2" id="KW-0472">Membrane</keyword>
<evidence type="ECO:0000313" key="5">
    <source>
        <dbReference type="Proteomes" id="UP000800235"/>
    </source>
</evidence>
<evidence type="ECO:0000256" key="1">
    <source>
        <dbReference type="SAM" id="MobiDB-lite"/>
    </source>
</evidence>
<evidence type="ECO:0000256" key="2">
    <source>
        <dbReference type="SAM" id="Phobius"/>
    </source>
</evidence>
<accession>A0A9P4U3H5</accession>
<gene>
    <name evidence="4" type="ORF">EJ08DRAFT_691191</name>
</gene>
<name>A0A9P4U3H5_9PEZI</name>
<feature type="chain" id="PRO_5040168404" description="Mid2 domain-containing protein" evidence="3">
    <location>
        <begin position="20"/>
        <end position="433"/>
    </location>
</feature>
<protein>
    <recommendedName>
        <fullName evidence="6">Mid2 domain-containing protein</fullName>
    </recommendedName>
</protein>
<reference evidence="4" key="1">
    <citation type="journal article" date="2020" name="Stud. Mycol.">
        <title>101 Dothideomycetes genomes: a test case for predicting lifestyles and emergence of pathogens.</title>
        <authorList>
            <person name="Haridas S."/>
            <person name="Albert R."/>
            <person name="Binder M."/>
            <person name="Bloem J."/>
            <person name="Labutti K."/>
            <person name="Salamov A."/>
            <person name="Andreopoulos B."/>
            <person name="Baker S."/>
            <person name="Barry K."/>
            <person name="Bills G."/>
            <person name="Bluhm B."/>
            <person name="Cannon C."/>
            <person name="Castanera R."/>
            <person name="Culley D."/>
            <person name="Daum C."/>
            <person name="Ezra D."/>
            <person name="Gonzalez J."/>
            <person name="Henrissat B."/>
            <person name="Kuo A."/>
            <person name="Liang C."/>
            <person name="Lipzen A."/>
            <person name="Lutzoni F."/>
            <person name="Magnuson J."/>
            <person name="Mondo S."/>
            <person name="Nolan M."/>
            <person name="Ohm R."/>
            <person name="Pangilinan J."/>
            <person name="Park H.-J."/>
            <person name="Ramirez L."/>
            <person name="Alfaro M."/>
            <person name="Sun H."/>
            <person name="Tritt A."/>
            <person name="Yoshinaga Y."/>
            <person name="Zwiers L.-H."/>
            <person name="Turgeon B."/>
            <person name="Goodwin S."/>
            <person name="Spatafora J."/>
            <person name="Crous P."/>
            <person name="Grigoriev I."/>
        </authorList>
    </citation>
    <scope>NUCLEOTIDE SEQUENCE</scope>
    <source>
        <strain evidence="4">CBS 130266</strain>
    </source>
</reference>
<keyword evidence="3" id="KW-0732">Signal</keyword>
<sequence length="433" mass="45453">MLSTLVAFSSFLALAAASAQCYYPDGGLAPATDTPCQSDGHSMCCPYNWFCLSNGLCYDPNAKYLGRYTCTDRAWSDSSCPAICTAGGTTKGNEAVLKCDDGRYCCDANRSFDCCTSKNDHMFFELDDGKEVSFIDTDGKANPVGPSPTSTPQSSQSSVIKGPPPIASSRSTTSTNSDKSSSTLVMPSTLSSESTLSSSDISSPILTRSSKTTSSTIASSSTLSSLNNGTSSTIPQEKGSNKGPIIGGVLGGLAGLAAIAGFFFLFNRRKKTKVPPTATPYLFGKGQAGEGHNPNALPANPLVTTYPELDSKELPRGPAELSPETVQYARPVSAVDPEWHHSDSRPISMISPPNSATLPRHATISSIGSVGVQNYDEWSPRIPQTPFPTSPNGAGYGGHGRSVSDGAGNMGIQGHSDREDSRRFTLPDIAELP</sequence>
<feature type="signal peptide" evidence="3">
    <location>
        <begin position="1"/>
        <end position="19"/>
    </location>
</feature>
<dbReference type="EMBL" id="MU007009">
    <property type="protein sequence ID" value="KAF2436879.1"/>
    <property type="molecule type" value="Genomic_DNA"/>
</dbReference>
<dbReference type="OrthoDB" id="5215637at2759"/>
<keyword evidence="2" id="KW-1133">Transmembrane helix</keyword>
<feature type="region of interest" description="Disordered" evidence="1">
    <location>
        <begin position="380"/>
        <end position="433"/>
    </location>
</feature>
<evidence type="ECO:0000313" key="4">
    <source>
        <dbReference type="EMBL" id="KAF2436879.1"/>
    </source>
</evidence>
<evidence type="ECO:0008006" key="6">
    <source>
        <dbReference type="Google" id="ProtNLM"/>
    </source>
</evidence>
<organism evidence="4 5">
    <name type="scientific">Tothia fuscella</name>
    <dbReference type="NCBI Taxonomy" id="1048955"/>
    <lineage>
        <taxon>Eukaryota</taxon>
        <taxon>Fungi</taxon>
        <taxon>Dikarya</taxon>
        <taxon>Ascomycota</taxon>
        <taxon>Pezizomycotina</taxon>
        <taxon>Dothideomycetes</taxon>
        <taxon>Pleosporomycetidae</taxon>
        <taxon>Venturiales</taxon>
        <taxon>Cylindrosympodiaceae</taxon>
        <taxon>Tothia</taxon>
    </lineage>
</organism>
<feature type="compositionally biased region" description="Low complexity" evidence="1">
    <location>
        <begin position="147"/>
        <end position="158"/>
    </location>
</feature>
<feature type="compositionally biased region" description="Basic and acidic residues" evidence="1">
    <location>
        <begin position="415"/>
        <end position="425"/>
    </location>
</feature>
<keyword evidence="5" id="KW-1185">Reference proteome</keyword>
<feature type="region of interest" description="Disordered" evidence="1">
    <location>
        <begin position="135"/>
        <end position="242"/>
    </location>
</feature>
<proteinExistence type="predicted"/>
<comment type="caution">
    <text evidence="4">The sequence shown here is derived from an EMBL/GenBank/DDBJ whole genome shotgun (WGS) entry which is preliminary data.</text>
</comment>
<feature type="transmembrane region" description="Helical" evidence="2">
    <location>
        <begin position="245"/>
        <end position="266"/>
    </location>
</feature>
<dbReference type="Proteomes" id="UP000800235">
    <property type="component" value="Unassembled WGS sequence"/>
</dbReference>
<evidence type="ECO:0000256" key="3">
    <source>
        <dbReference type="SAM" id="SignalP"/>
    </source>
</evidence>
<keyword evidence="2" id="KW-0812">Transmembrane</keyword>